<dbReference type="Proteomes" id="UP001057402">
    <property type="component" value="Chromosome 5"/>
</dbReference>
<accession>A0ACB9QRB3</accession>
<proteinExistence type="predicted"/>
<name>A0ACB9QRB3_9MYRT</name>
<gene>
    <name evidence="1" type="ORF">MLD38_017604</name>
</gene>
<evidence type="ECO:0000313" key="2">
    <source>
        <dbReference type="Proteomes" id="UP001057402"/>
    </source>
</evidence>
<organism evidence="1 2">
    <name type="scientific">Melastoma candidum</name>
    <dbReference type="NCBI Taxonomy" id="119954"/>
    <lineage>
        <taxon>Eukaryota</taxon>
        <taxon>Viridiplantae</taxon>
        <taxon>Streptophyta</taxon>
        <taxon>Embryophyta</taxon>
        <taxon>Tracheophyta</taxon>
        <taxon>Spermatophyta</taxon>
        <taxon>Magnoliopsida</taxon>
        <taxon>eudicotyledons</taxon>
        <taxon>Gunneridae</taxon>
        <taxon>Pentapetalae</taxon>
        <taxon>rosids</taxon>
        <taxon>malvids</taxon>
        <taxon>Myrtales</taxon>
        <taxon>Melastomataceae</taxon>
        <taxon>Melastomatoideae</taxon>
        <taxon>Melastomateae</taxon>
        <taxon>Melastoma</taxon>
    </lineage>
</organism>
<comment type="caution">
    <text evidence="1">The sequence shown here is derived from an EMBL/GenBank/DDBJ whole genome shotgun (WGS) entry which is preliminary data.</text>
</comment>
<protein>
    <submittedName>
        <fullName evidence="1">Uncharacterized protein</fullName>
    </submittedName>
</protein>
<dbReference type="EMBL" id="CM042884">
    <property type="protein sequence ID" value="KAI4369119.1"/>
    <property type="molecule type" value="Genomic_DNA"/>
</dbReference>
<sequence>MAEKQARLHWAYYRPPAASYHRPGYGHDHRDCGGFGCCLLKLFFEIVLTLVFLLGLAALIFWLIFHPVNVVKFHVRDAELTQFSLTSNGSLLLYNLGLNLTIRNPNKKIGIYYDLIESRAIYEGQRFDTVYSSPFYQGHKNTTVLSPVFVGQQAVILGGTEANMYNSDKSAGVYNIDALPEGEVQVG</sequence>
<reference evidence="2" key="1">
    <citation type="journal article" date="2023" name="Front. Plant Sci.">
        <title>Chromosomal-level genome assembly of Melastoma candidum provides insights into trichome evolution.</title>
        <authorList>
            <person name="Zhong Y."/>
            <person name="Wu W."/>
            <person name="Sun C."/>
            <person name="Zou P."/>
            <person name="Liu Y."/>
            <person name="Dai S."/>
            <person name="Zhou R."/>
        </authorList>
    </citation>
    <scope>NUCLEOTIDE SEQUENCE [LARGE SCALE GENOMIC DNA]</scope>
</reference>
<keyword evidence="2" id="KW-1185">Reference proteome</keyword>
<evidence type="ECO:0000313" key="1">
    <source>
        <dbReference type="EMBL" id="KAI4369119.1"/>
    </source>
</evidence>